<dbReference type="OrthoDB" id="1932905at2759"/>
<dbReference type="OMA" id="NVAHTIV"/>
<dbReference type="Pfam" id="PF24847">
    <property type="entry name" value="DUF7722"/>
    <property type="match status" value="1"/>
</dbReference>
<gene>
    <name evidence="2" type="primary">LOC107787731</name>
</gene>
<name>A0A1S3ZKJ2_TOBAC</name>
<protein>
    <recommendedName>
        <fullName evidence="1">DUF7722 domain-containing protein</fullName>
    </recommendedName>
</protein>
<organism evidence="2">
    <name type="scientific">Nicotiana tabacum</name>
    <name type="common">Common tobacco</name>
    <dbReference type="NCBI Taxonomy" id="4097"/>
    <lineage>
        <taxon>Eukaryota</taxon>
        <taxon>Viridiplantae</taxon>
        <taxon>Streptophyta</taxon>
        <taxon>Embryophyta</taxon>
        <taxon>Tracheophyta</taxon>
        <taxon>Spermatophyta</taxon>
        <taxon>Magnoliopsida</taxon>
        <taxon>eudicotyledons</taxon>
        <taxon>Gunneridae</taxon>
        <taxon>Pentapetalae</taxon>
        <taxon>asterids</taxon>
        <taxon>lamiids</taxon>
        <taxon>Solanales</taxon>
        <taxon>Solanaceae</taxon>
        <taxon>Nicotianoideae</taxon>
        <taxon>Nicotianeae</taxon>
        <taxon>Nicotiana</taxon>
    </lineage>
</organism>
<dbReference type="RefSeq" id="XP_016464829.1">
    <property type="nucleotide sequence ID" value="XM_016609343.1"/>
</dbReference>
<dbReference type="PANTHER" id="PTHR33513">
    <property type="entry name" value="OS06G0523300 PROTEIN"/>
    <property type="match status" value="1"/>
</dbReference>
<dbReference type="InterPro" id="IPR056139">
    <property type="entry name" value="DUF7722"/>
</dbReference>
<reference evidence="2" key="1">
    <citation type="submission" date="2025-08" db="UniProtKB">
        <authorList>
            <consortium name="RefSeq"/>
        </authorList>
    </citation>
    <scope>IDENTIFICATION</scope>
</reference>
<evidence type="ECO:0000259" key="1">
    <source>
        <dbReference type="Pfam" id="PF24847"/>
    </source>
</evidence>
<dbReference type="PaxDb" id="4097-A0A1S3ZKJ2"/>
<feature type="domain" description="DUF7722" evidence="1">
    <location>
        <begin position="55"/>
        <end position="100"/>
    </location>
</feature>
<dbReference type="STRING" id="4097.A0A1S3ZKJ2"/>
<accession>A0A1S3ZKJ2</accession>
<dbReference type="AlphaFoldDB" id="A0A1S3ZKJ2"/>
<dbReference type="PANTHER" id="PTHR33513:SF4">
    <property type="entry name" value="GB|AAF04428.1"/>
    <property type="match status" value="1"/>
</dbReference>
<dbReference type="KEGG" id="nta:107787731"/>
<proteinExistence type="predicted"/>
<sequence length="103" mass="11927">MAFNWVFNVAHTIVVGNPVEANKLPQNKSITVSNGKQEQEIEKSAVMGFQMPLHYPRYTKSDYQNMEEWKLDALLREYGLVFQGTVDDKRKFAMGAFLWPDQL</sequence>
<evidence type="ECO:0000313" key="2">
    <source>
        <dbReference type="RefSeq" id="XP_016464829.1"/>
    </source>
</evidence>